<dbReference type="PRINTS" id="PR00035">
    <property type="entry name" value="HTHGNTR"/>
</dbReference>
<dbReference type="PROSITE" id="PS50949">
    <property type="entry name" value="HTH_GNTR"/>
    <property type="match status" value="1"/>
</dbReference>
<dbReference type="GO" id="GO:0030170">
    <property type="term" value="F:pyridoxal phosphate binding"/>
    <property type="evidence" value="ECO:0007669"/>
    <property type="project" value="InterPro"/>
</dbReference>
<dbReference type="PANTHER" id="PTHR46577:SF1">
    <property type="entry name" value="HTH-TYPE TRANSCRIPTIONAL REGULATORY PROTEIN GABR"/>
    <property type="match status" value="1"/>
</dbReference>
<evidence type="ECO:0000256" key="4">
    <source>
        <dbReference type="ARBA" id="ARBA00023125"/>
    </source>
</evidence>
<evidence type="ECO:0000256" key="2">
    <source>
        <dbReference type="ARBA" id="ARBA00022898"/>
    </source>
</evidence>
<dbReference type="SMART" id="SM00345">
    <property type="entry name" value="HTH_GNTR"/>
    <property type="match status" value="1"/>
</dbReference>
<gene>
    <name evidence="8" type="ORF">BRAD3257_6148</name>
</gene>
<dbReference type="GO" id="GO:0003677">
    <property type="term" value="F:DNA binding"/>
    <property type="evidence" value="ECO:0007669"/>
    <property type="project" value="UniProtKB-KW"/>
</dbReference>
<dbReference type="Pfam" id="PF00392">
    <property type="entry name" value="GntR"/>
    <property type="match status" value="1"/>
</dbReference>
<evidence type="ECO:0000259" key="7">
    <source>
        <dbReference type="PROSITE" id="PS50949"/>
    </source>
</evidence>
<name>A0A2U3Q6M0_9BRAD</name>
<dbReference type="InterPro" id="IPR036390">
    <property type="entry name" value="WH_DNA-bd_sf"/>
</dbReference>
<sequence length="537" mass="57742">MHNIACHLIILHYDAYIGLFPCLHGPKATQSEQSMGSRMLEPRFASLRVDPQKNRPLHKQLCDRIKQAIASGSLPPGTQLPSSRSLASQLFISRATVELAYGILASEGLVIRRGAAGTRVGSCPLGQTPRQSPRLPRPLLPGLASEAAQAPRLFQMGLPALDAFPRKLWSRLAASHARSLSFSKMVYQGASGYPPLRQAIANRLTISRGISCSETQVFITAGFLGALTLIGRTLLAAGDKMWVEDPGFPPARHALELAGVDLVPVPVDGDGIDVSAGIALAPAARLALVTPAAQFPLGIALSADRWSQLVSWATAAKAWIVNDDYDGDFSQSDRSLPVLKHHDRAERALHVGSFSNLLFPGLRLGYLVAPISLIGEFESASALWPTQQSLLDQMVVSDFITQGHLGRHLARMRRLYSERKLTLVEALKNVLGDSIHVAETGSTHLVLHLPADTDDVALANRARALGLAINALSPMGLRTRTGPGLLLGFTNVPADIAQEATQRLKRALFTSNVRRPPHGHASPSNRIATPIASPYPT</sequence>
<dbReference type="Gene3D" id="1.10.10.10">
    <property type="entry name" value="Winged helix-like DNA-binding domain superfamily/Winged helix DNA-binding domain"/>
    <property type="match status" value="1"/>
</dbReference>
<dbReference type="InterPro" id="IPR051446">
    <property type="entry name" value="HTH_trans_reg/aminotransferase"/>
</dbReference>
<evidence type="ECO:0000313" key="9">
    <source>
        <dbReference type="Proteomes" id="UP000246085"/>
    </source>
</evidence>
<dbReference type="InterPro" id="IPR015421">
    <property type="entry name" value="PyrdxlP-dep_Trfase_major"/>
</dbReference>
<keyword evidence="3" id="KW-0805">Transcription regulation</keyword>
<dbReference type="CDD" id="cd00609">
    <property type="entry name" value="AAT_like"/>
    <property type="match status" value="1"/>
</dbReference>
<evidence type="ECO:0000256" key="1">
    <source>
        <dbReference type="ARBA" id="ARBA00005384"/>
    </source>
</evidence>
<dbReference type="GO" id="GO:0003700">
    <property type="term" value="F:DNA-binding transcription factor activity"/>
    <property type="evidence" value="ECO:0007669"/>
    <property type="project" value="InterPro"/>
</dbReference>
<dbReference type="Pfam" id="PF00155">
    <property type="entry name" value="Aminotran_1_2"/>
    <property type="match status" value="1"/>
</dbReference>
<dbReference type="InterPro" id="IPR000524">
    <property type="entry name" value="Tscrpt_reg_HTH_GntR"/>
</dbReference>
<evidence type="ECO:0000256" key="6">
    <source>
        <dbReference type="SAM" id="MobiDB-lite"/>
    </source>
</evidence>
<dbReference type="SUPFAM" id="SSF53383">
    <property type="entry name" value="PLP-dependent transferases"/>
    <property type="match status" value="1"/>
</dbReference>
<dbReference type="EMBL" id="LS398110">
    <property type="protein sequence ID" value="SPP97062.1"/>
    <property type="molecule type" value="Genomic_DNA"/>
</dbReference>
<keyword evidence="5" id="KW-0804">Transcription</keyword>
<keyword evidence="4" id="KW-0238">DNA-binding</keyword>
<evidence type="ECO:0000256" key="5">
    <source>
        <dbReference type="ARBA" id="ARBA00023163"/>
    </source>
</evidence>
<dbReference type="InterPro" id="IPR015424">
    <property type="entry name" value="PyrdxlP-dep_Trfase"/>
</dbReference>
<dbReference type="PANTHER" id="PTHR46577">
    <property type="entry name" value="HTH-TYPE TRANSCRIPTIONAL REGULATORY PROTEIN GABR"/>
    <property type="match status" value="1"/>
</dbReference>
<feature type="region of interest" description="Disordered" evidence="6">
    <location>
        <begin position="512"/>
        <end position="537"/>
    </location>
</feature>
<organism evidence="8 9">
    <name type="scientific">Bradyrhizobium vignae</name>
    <dbReference type="NCBI Taxonomy" id="1549949"/>
    <lineage>
        <taxon>Bacteria</taxon>
        <taxon>Pseudomonadati</taxon>
        <taxon>Pseudomonadota</taxon>
        <taxon>Alphaproteobacteria</taxon>
        <taxon>Hyphomicrobiales</taxon>
        <taxon>Nitrobacteraceae</taxon>
        <taxon>Bradyrhizobium</taxon>
    </lineage>
</organism>
<protein>
    <submittedName>
        <fullName evidence="8">Putative transcriptional regulator, GntR family</fullName>
    </submittedName>
</protein>
<dbReference type="KEGG" id="bvz:BRAD3257_6148"/>
<dbReference type="AlphaFoldDB" id="A0A2U3Q6M0"/>
<reference evidence="8 9" key="1">
    <citation type="submission" date="2018-03" db="EMBL/GenBank/DDBJ databases">
        <authorList>
            <person name="Gully D."/>
        </authorList>
    </citation>
    <scope>NUCLEOTIDE SEQUENCE [LARGE SCALE GENOMIC DNA]</scope>
    <source>
        <strain evidence="8">ORS3257</strain>
    </source>
</reference>
<dbReference type="CDD" id="cd07377">
    <property type="entry name" value="WHTH_GntR"/>
    <property type="match status" value="1"/>
</dbReference>
<accession>A0A2U3Q6M0</accession>
<dbReference type="InterPro" id="IPR036388">
    <property type="entry name" value="WH-like_DNA-bd_sf"/>
</dbReference>
<dbReference type="SUPFAM" id="SSF46785">
    <property type="entry name" value="Winged helix' DNA-binding domain"/>
    <property type="match status" value="1"/>
</dbReference>
<feature type="domain" description="HTH gntR-type" evidence="7">
    <location>
        <begin position="55"/>
        <end position="123"/>
    </location>
</feature>
<dbReference type="Proteomes" id="UP000246085">
    <property type="component" value="Chromosome BRAD3257"/>
</dbReference>
<proteinExistence type="inferred from homology"/>
<dbReference type="InterPro" id="IPR004839">
    <property type="entry name" value="Aminotransferase_I/II_large"/>
</dbReference>
<evidence type="ECO:0000256" key="3">
    <source>
        <dbReference type="ARBA" id="ARBA00023015"/>
    </source>
</evidence>
<keyword evidence="2" id="KW-0663">Pyridoxal phosphate</keyword>
<evidence type="ECO:0000313" key="8">
    <source>
        <dbReference type="EMBL" id="SPP97062.1"/>
    </source>
</evidence>
<comment type="similarity">
    <text evidence="1">In the C-terminal section; belongs to the class-I pyridoxal-phosphate-dependent aminotransferase family.</text>
</comment>
<dbReference type="Gene3D" id="3.40.640.10">
    <property type="entry name" value="Type I PLP-dependent aspartate aminotransferase-like (Major domain)"/>
    <property type="match status" value="1"/>
</dbReference>